<organism evidence="2 3">
    <name type="scientific">Micromonospora globispora</name>
    <dbReference type="NCBI Taxonomy" id="1450148"/>
    <lineage>
        <taxon>Bacteria</taxon>
        <taxon>Bacillati</taxon>
        <taxon>Actinomycetota</taxon>
        <taxon>Actinomycetes</taxon>
        <taxon>Micromonosporales</taxon>
        <taxon>Micromonosporaceae</taxon>
        <taxon>Micromonospora</taxon>
    </lineage>
</organism>
<dbReference type="Gene3D" id="3.40.630.30">
    <property type="match status" value="1"/>
</dbReference>
<gene>
    <name evidence="2" type="ORF">DLJ46_04785</name>
</gene>
<dbReference type="AlphaFoldDB" id="A0A317KFP7"/>
<keyword evidence="3" id="KW-1185">Reference proteome</keyword>
<evidence type="ECO:0000259" key="1">
    <source>
        <dbReference type="PROSITE" id="PS51186"/>
    </source>
</evidence>
<evidence type="ECO:0000313" key="2">
    <source>
        <dbReference type="EMBL" id="PWU51598.1"/>
    </source>
</evidence>
<dbReference type="InterPro" id="IPR000182">
    <property type="entry name" value="GNAT_dom"/>
</dbReference>
<dbReference type="InterPro" id="IPR016181">
    <property type="entry name" value="Acyl_CoA_acyltransferase"/>
</dbReference>
<reference evidence="3" key="1">
    <citation type="submission" date="2018-05" db="EMBL/GenBank/DDBJ databases">
        <title>Micromonospora globispora sp. nov. and Micromonospora rugosa sp. nov., isolated from marine sediment.</title>
        <authorList>
            <person name="Carro L."/>
            <person name="Aysel V."/>
            <person name="Cetin D."/>
            <person name="Igual J.M."/>
            <person name="Klenk H.-P."/>
            <person name="Trujillo M.E."/>
            <person name="Sahin N."/>
        </authorList>
    </citation>
    <scope>NUCLEOTIDE SEQUENCE [LARGE SCALE GENOMIC DNA]</scope>
    <source>
        <strain evidence="3">S2904</strain>
    </source>
</reference>
<dbReference type="RefSeq" id="WP_109943449.1">
    <property type="nucleotide sequence ID" value="NZ_QGGF01000262.1"/>
</dbReference>
<dbReference type="Proteomes" id="UP000245683">
    <property type="component" value="Unassembled WGS sequence"/>
</dbReference>
<dbReference type="Pfam" id="PF13302">
    <property type="entry name" value="Acetyltransf_3"/>
    <property type="match status" value="1"/>
</dbReference>
<name>A0A317KFP7_9ACTN</name>
<protein>
    <recommendedName>
        <fullName evidence="1">N-acetyltransferase domain-containing protein</fullName>
    </recommendedName>
</protein>
<sequence length="212" mass="23495">MKNAGPLRTALTRWGVPGLSCRGATHTVRSARLEVSVARVRDLVEFAELEDEEIRYRQGTSQRAVAGNLAAFPSDVPIWTRECGTFVARERSTGRLVANLSLYVESGRQLHVGGSVVAGARRQGYGREALELVCALGHRHLGMRHLIARCEAGNVASCRWLMSVGFARMPGDPRHVLPDGRAVETLWWQHVDPLSRRRCRSLQAPGLQLHFP</sequence>
<evidence type="ECO:0000313" key="3">
    <source>
        <dbReference type="Proteomes" id="UP000245683"/>
    </source>
</evidence>
<accession>A0A317KFP7</accession>
<dbReference type="SUPFAM" id="SSF55729">
    <property type="entry name" value="Acyl-CoA N-acyltransferases (Nat)"/>
    <property type="match status" value="1"/>
</dbReference>
<dbReference type="OrthoDB" id="3395054at2"/>
<dbReference type="GO" id="GO:0016747">
    <property type="term" value="F:acyltransferase activity, transferring groups other than amino-acyl groups"/>
    <property type="evidence" value="ECO:0007669"/>
    <property type="project" value="InterPro"/>
</dbReference>
<proteinExistence type="predicted"/>
<comment type="caution">
    <text evidence="2">The sequence shown here is derived from an EMBL/GenBank/DDBJ whole genome shotgun (WGS) entry which is preliminary data.</text>
</comment>
<dbReference type="EMBL" id="QGSV01000085">
    <property type="protein sequence ID" value="PWU51598.1"/>
    <property type="molecule type" value="Genomic_DNA"/>
</dbReference>
<feature type="domain" description="N-acetyltransferase" evidence="1">
    <location>
        <begin position="33"/>
        <end position="193"/>
    </location>
</feature>
<dbReference type="PROSITE" id="PS51186">
    <property type="entry name" value="GNAT"/>
    <property type="match status" value="1"/>
</dbReference>